<dbReference type="EMBL" id="DS547140">
    <property type="protein sequence ID" value="EDR01345.1"/>
    <property type="molecule type" value="Genomic_DNA"/>
</dbReference>
<dbReference type="RefSeq" id="XP_001888052.1">
    <property type="nucleotide sequence ID" value="XM_001888017.1"/>
</dbReference>
<feature type="compositionally biased region" description="Basic and acidic residues" evidence="1">
    <location>
        <begin position="279"/>
        <end position="293"/>
    </location>
</feature>
<dbReference type="InParanoid" id="B0DVQ8"/>
<protein>
    <submittedName>
        <fullName evidence="2">Predicted protein</fullName>
    </submittedName>
</protein>
<evidence type="ECO:0000313" key="3">
    <source>
        <dbReference type="Proteomes" id="UP000001194"/>
    </source>
</evidence>
<feature type="region of interest" description="Disordered" evidence="1">
    <location>
        <begin position="99"/>
        <end position="302"/>
    </location>
</feature>
<feature type="region of interest" description="Disordered" evidence="1">
    <location>
        <begin position="846"/>
        <end position="880"/>
    </location>
</feature>
<feature type="compositionally biased region" description="Acidic residues" evidence="1">
    <location>
        <begin position="849"/>
        <end position="875"/>
    </location>
</feature>
<dbReference type="HOGENOM" id="CLU_298274_0_0_1"/>
<feature type="compositionally biased region" description="Acidic residues" evidence="1">
    <location>
        <begin position="104"/>
        <end position="119"/>
    </location>
</feature>
<dbReference type="KEGG" id="lbc:LACBIDRAFT_333378"/>
<name>B0DVQ8_LACBS</name>
<feature type="region of interest" description="Disordered" evidence="1">
    <location>
        <begin position="69"/>
        <end position="88"/>
    </location>
</feature>
<dbReference type="GeneID" id="6083681"/>
<feature type="region of interest" description="Disordered" evidence="1">
    <location>
        <begin position="26"/>
        <end position="60"/>
    </location>
</feature>
<evidence type="ECO:0000256" key="1">
    <source>
        <dbReference type="SAM" id="MobiDB-lite"/>
    </source>
</evidence>
<feature type="compositionally biased region" description="Basic and acidic residues" evidence="1">
    <location>
        <begin position="69"/>
        <end position="79"/>
    </location>
</feature>
<feature type="compositionally biased region" description="Basic and acidic residues" evidence="1">
    <location>
        <begin position="168"/>
        <end position="177"/>
    </location>
</feature>
<sequence length="1008" mass="113144">MSTPGEVLPKRRVTADGELGQLHNKYSRKRRRTKEEIAADKAREAEEKVEKEQQAAEAHAESLRIAARKEDDVQRREAQIRANSTRPDLVTMAAHRKYRAREAEEAEMDIDELAAEADNSEGALTDDPIQLPPLSTMGTDSEPDFTLRNEGFEGEESGSDDEYEPDREEGSAKDTGRKNSMVAEGEDDEDEARLFQEFLAMRRKGEKLKKKKAAEKKPERGALRAQIEQLRDEPTPAPTPLSAKRKTMVAIDVDESPKKGKRAKPAEIGGLKSNWKKLVGVDKRPPPSNKRESSPNITDDLDNELKGEFAGDESATNLASARKSKTTDAAVKKTLSKGTAQMGITLQAKVEPADTPLPVRSEKPPKSTYVNGDLPFENHRRDLKDWQHKFIPELCDWAGTIEQPFTANAHPDFAHIVETLWASYFPTTGVATDAVHFMAWSALKNWRSDIGKRVLAYLKNLFANKPFNNDAVKIQEYVAANLLKVTFIYRDQKNMTGAYRSDIVLDVFASHLRYVMQVASTHGDQTGAMSVCVAAVERGLTLWKNGREPSAADATKKNFVVNPWAEHAHRYLPKIKELSVKKWEAIIQLAAPFIKNPDLIIDLTEESYIKDDMRGDVQLSPDEDSEGLWSHNEIVVLSTIKLSPQNLSSQVESLATAEPKPTSASKYATCLEIHGLYLLKDRDVPSGEEAKVRTFLFPAVASLTGFEQSSYKTSRLSLWATRFSILEHHTSELEGNIWSSLRLENIHLHDIVTDHIQLALIEYLTSFSGLRRLRLRRASRFSMTPLPSDQLAIMFYERALQNHIRSLESLEIDTGYEGNWSFPNYCASIIQQCGCLTTLKLPIDSKDIGEEDDDEEDEDGNEDGDDDNGDGDEENSPPGRGNRNAVWLLLDICANLPVLRAVELLSTSQESTRGDYAYEYTADRHARMDGKIANRVKSYGPITSGHAFRVSVAREEFELRCDELGMNVGYRRISVDTDESGWIMECKPKCIGAYRVLDVVLHRLHEQV</sequence>
<feature type="compositionally biased region" description="Basic and acidic residues" evidence="1">
    <location>
        <begin position="33"/>
        <end position="60"/>
    </location>
</feature>
<feature type="compositionally biased region" description="Acidic residues" evidence="1">
    <location>
        <begin position="152"/>
        <end position="167"/>
    </location>
</feature>
<dbReference type="OrthoDB" id="2755811at2759"/>
<gene>
    <name evidence="2" type="ORF">LACBIDRAFT_333378</name>
</gene>
<dbReference type="AlphaFoldDB" id="B0DVQ8"/>
<feature type="compositionally biased region" description="Basic residues" evidence="1">
    <location>
        <begin position="201"/>
        <end position="214"/>
    </location>
</feature>
<evidence type="ECO:0000313" key="2">
    <source>
        <dbReference type="EMBL" id="EDR01345.1"/>
    </source>
</evidence>
<dbReference type="Proteomes" id="UP000001194">
    <property type="component" value="Unassembled WGS sequence"/>
</dbReference>
<reference evidence="2 3" key="1">
    <citation type="journal article" date="2008" name="Nature">
        <title>The genome of Laccaria bicolor provides insights into mycorrhizal symbiosis.</title>
        <authorList>
            <person name="Martin F."/>
            <person name="Aerts A."/>
            <person name="Ahren D."/>
            <person name="Brun A."/>
            <person name="Danchin E.G.J."/>
            <person name="Duchaussoy F."/>
            <person name="Gibon J."/>
            <person name="Kohler A."/>
            <person name="Lindquist E."/>
            <person name="Pereda V."/>
            <person name="Salamov A."/>
            <person name="Shapiro H.J."/>
            <person name="Wuyts J."/>
            <person name="Blaudez D."/>
            <person name="Buee M."/>
            <person name="Brokstein P."/>
            <person name="Canbaeck B."/>
            <person name="Cohen D."/>
            <person name="Courty P.E."/>
            <person name="Coutinho P.M."/>
            <person name="Delaruelle C."/>
            <person name="Detter J.C."/>
            <person name="Deveau A."/>
            <person name="DiFazio S."/>
            <person name="Duplessis S."/>
            <person name="Fraissinet-Tachet L."/>
            <person name="Lucic E."/>
            <person name="Frey-Klett P."/>
            <person name="Fourrey C."/>
            <person name="Feussner I."/>
            <person name="Gay G."/>
            <person name="Grimwood J."/>
            <person name="Hoegger P.J."/>
            <person name="Jain P."/>
            <person name="Kilaru S."/>
            <person name="Labbe J."/>
            <person name="Lin Y.C."/>
            <person name="Legue V."/>
            <person name="Le Tacon F."/>
            <person name="Marmeisse R."/>
            <person name="Melayah D."/>
            <person name="Montanini B."/>
            <person name="Muratet M."/>
            <person name="Nehls U."/>
            <person name="Niculita-Hirzel H."/>
            <person name="Oudot-Le Secq M.P."/>
            <person name="Peter M."/>
            <person name="Quesneville H."/>
            <person name="Rajashekar B."/>
            <person name="Reich M."/>
            <person name="Rouhier N."/>
            <person name="Schmutz J."/>
            <person name="Yin T."/>
            <person name="Chalot M."/>
            <person name="Henrissat B."/>
            <person name="Kuees U."/>
            <person name="Lucas S."/>
            <person name="Van de Peer Y."/>
            <person name="Podila G.K."/>
            <person name="Polle A."/>
            <person name="Pukkila P.J."/>
            <person name="Richardson P.M."/>
            <person name="Rouze P."/>
            <person name="Sanders I.R."/>
            <person name="Stajich J.E."/>
            <person name="Tunlid A."/>
            <person name="Tuskan G."/>
            <person name="Grigoriev I.V."/>
        </authorList>
    </citation>
    <scope>NUCLEOTIDE SEQUENCE [LARGE SCALE GENOMIC DNA]</scope>
    <source>
        <strain evidence="3">S238N-H82 / ATCC MYA-4686</strain>
    </source>
</reference>
<organism evidence="3">
    <name type="scientific">Laccaria bicolor (strain S238N-H82 / ATCC MYA-4686)</name>
    <name type="common">Bicoloured deceiver</name>
    <name type="synonym">Laccaria laccata var. bicolor</name>
    <dbReference type="NCBI Taxonomy" id="486041"/>
    <lineage>
        <taxon>Eukaryota</taxon>
        <taxon>Fungi</taxon>
        <taxon>Dikarya</taxon>
        <taxon>Basidiomycota</taxon>
        <taxon>Agaricomycotina</taxon>
        <taxon>Agaricomycetes</taxon>
        <taxon>Agaricomycetidae</taxon>
        <taxon>Agaricales</taxon>
        <taxon>Agaricineae</taxon>
        <taxon>Hydnangiaceae</taxon>
        <taxon>Laccaria</taxon>
    </lineage>
</organism>
<accession>B0DVQ8</accession>
<keyword evidence="3" id="KW-1185">Reference proteome</keyword>
<proteinExistence type="predicted"/>